<feature type="domain" description="U3 small nucleolar RNA-associated protein 10 N-terminal" evidence="1">
    <location>
        <begin position="232"/>
        <end position="356"/>
    </location>
</feature>
<dbReference type="GO" id="GO:0045943">
    <property type="term" value="P:positive regulation of transcription by RNA polymerase I"/>
    <property type="evidence" value="ECO:0007669"/>
    <property type="project" value="TreeGrafter"/>
</dbReference>
<dbReference type="EMBL" id="JACGCM010001775">
    <property type="protein sequence ID" value="KAF6149893.1"/>
    <property type="molecule type" value="Genomic_DNA"/>
</dbReference>
<dbReference type="InterPro" id="IPR022125">
    <property type="entry name" value="U3snoRNP10_N"/>
</dbReference>
<gene>
    <name evidence="2" type="ORF">GIB67_008614</name>
</gene>
<dbReference type="GO" id="GO:0030515">
    <property type="term" value="F:snoRNA binding"/>
    <property type="evidence" value="ECO:0007669"/>
    <property type="project" value="TreeGrafter"/>
</dbReference>
<accession>A0A7J7M4V2</accession>
<organism evidence="2 3">
    <name type="scientific">Kingdonia uniflora</name>
    <dbReference type="NCBI Taxonomy" id="39325"/>
    <lineage>
        <taxon>Eukaryota</taxon>
        <taxon>Viridiplantae</taxon>
        <taxon>Streptophyta</taxon>
        <taxon>Embryophyta</taxon>
        <taxon>Tracheophyta</taxon>
        <taxon>Spermatophyta</taxon>
        <taxon>Magnoliopsida</taxon>
        <taxon>Ranunculales</taxon>
        <taxon>Circaeasteraceae</taxon>
        <taxon>Kingdonia</taxon>
    </lineage>
</organism>
<evidence type="ECO:0000313" key="3">
    <source>
        <dbReference type="Proteomes" id="UP000541444"/>
    </source>
</evidence>
<dbReference type="PANTHER" id="PTHR13457">
    <property type="entry name" value="BAP28"/>
    <property type="match status" value="1"/>
</dbReference>
<dbReference type="SUPFAM" id="SSF48371">
    <property type="entry name" value="ARM repeat"/>
    <property type="match status" value="1"/>
</dbReference>
<evidence type="ECO:0000313" key="2">
    <source>
        <dbReference type="EMBL" id="KAF6149893.1"/>
    </source>
</evidence>
<keyword evidence="3" id="KW-1185">Reference proteome</keyword>
<evidence type="ECO:0000259" key="1">
    <source>
        <dbReference type="Pfam" id="PF12397"/>
    </source>
</evidence>
<dbReference type="GO" id="GO:0032040">
    <property type="term" value="C:small-subunit processome"/>
    <property type="evidence" value="ECO:0007669"/>
    <property type="project" value="TreeGrafter"/>
</dbReference>
<sequence length="648" mass="72688">MASSIALQLQALKSFIQTEPEQTRRPFTRPSIIYDPKQAADTDIDTIFTVAQSGLDALEQKDIRFGGYKKSLFSPKSKDSDRELMGIEENKRINESIASYLRLLSGELVLLSALKTLEYLIRRYKVHVYNVDELILCALPYHDTTTFVRIVHLLQLGNSKWYFLEGVKLSGAPPPRKVIVQQCMRDMGVLDALCEYASPRKKNQPSLPVVNFFTAVIVEVLGALPTIDTNTVRRILPFVFSGLEPTSKGGANHKAGALMIVGVLASRSTLAPKLVRALIESIARVARQDATELEDLPWLRRSLMAIINLVQSQSVQTFPRKALELLKDIRDFAGVLSGLSKEFNGNKFLSVYLESLASYSSCDSLCRHSLVSIIETVPVKDFIYSIVYKVLTSYMMSSRIADNSKQCESGWAKEIFATVRKCYPSELRKAVRKLEDSKVNSLKEDSMLEVLCIMFDESKSSPDIADLEIWFSLEHPKAEVRRATLSNLAPSGVLKANAFDSQKLASIQEAMLRRLYDEDLSVAQAALSLDGLSEFISAPDLLKAYWTILQRFIDVVMTGPSLGRYDVCEVAISCLDSAILNLQDHYLKEVAKMMFPLILIIPKTWRVNVKALGLTKDLQWPFYNSISSSYDMVSQIQEKVVNFVVNLV</sequence>
<dbReference type="Pfam" id="PF12397">
    <property type="entry name" value="U3snoRNP10"/>
    <property type="match status" value="1"/>
</dbReference>
<dbReference type="Proteomes" id="UP000541444">
    <property type="component" value="Unassembled WGS sequence"/>
</dbReference>
<proteinExistence type="predicted"/>
<protein>
    <recommendedName>
        <fullName evidence="1">U3 small nucleolar RNA-associated protein 10 N-terminal domain-containing protein</fullName>
    </recommendedName>
</protein>
<dbReference type="InterPro" id="IPR040191">
    <property type="entry name" value="UTP10"/>
</dbReference>
<dbReference type="InterPro" id="IPR016024">
    <property type="entry name" value="ARM-type_fold"/>
</dbReference>
<dbReference type="GO" id="GO:0034455">
    <property type="term" value="C:t-UTP complex"/>
    <property type="evidence" value="ECO:0007669"/>
    <property type="project" value="TreeGrafter"/>
</dbReference>
<reference evidence="2 3" key="1">
    <citation type="journal article" date="2020" name="IScience">
        <title>Genome Sequencing of the Endangered Kingdonia uniflora (Circaeasteraceae, Ranunculales) Reveals Potential Mechanisms of Evolutionary Specialization.</title>
        <authorList>
            <person name="Sun Y."/>
            <person name="Deng T."/>
            <person name="Zhang A."/>
            <person name="Moore M.J."/>
            <person name="Landis J.B."/>
            <person name="Lin N."/>
            <person name="Zhang H."/>
            <person name="Zhang X."/>
            <person name="Huang J."/>
            <person name="Zhang X."/>
            <person name="Sun H."/>
            <person name="Wang H."/>
        </authorList>
    </citation>
    <scope>NUCLEOTIDE SEQUENCE [LARGE SCALE GENOMIC DNA]</scope>
    <source>
        <strain evidence="2">TB1705</strain>
        <tissue evidence="2">Leaf</tissue>
    </source>
</reference>
<dbReference type="PANTHER" id="PTHR13457:SF1">
    <property type="entry name" value="HEAT REPEAT-CONTAINING PROTEIN 1"/>
    <property type="match status" value="1"/>
</dbReference>
<dbReference type="GO" id="GO:0000462">
    <property type="term" value="P:maturation of SSU-rRNA from tricistronic rRNA transcript (SSU-rRNA, 5.8S rRNA, LSU-rRNA)"/>
    <property type="evidence" value="ECO:0007669"/>
    <property type="project" value="TreeGrafter"/>
</dbReference>
<dbReference type="GO" id="GO:0030686">
    <property type="term" value="C:90S preribosome"/>
    <property type="evidence" value="ECO:0007669"/>
    <property type="project" value="TreeGrafter"/>
</dbReference>
<dbReference type="OrthoDB" id="31183at2759"/>
<dbReference type="AlphaFoldDB" id="A0A7J7M4V2"/>
<comment type="caution">
    <text evidence="2">The sequence shown here is derived from an EMBL/GenBank/DDBJ whole genome shotgun (WGS) entry which is preliminary data.</text>
</comment>
<name>A0A7J7M4V2_9MAGN</name>